<organism evidence="2 3">
    <name type="scientific">Vitis vinifera</name>
    <name type="common">Grape</name>
    <dbReference type="NCBI Taxonomy" id="29760"/>
    <lineage>
        <taxon>Eukaryota</taxon>
        <taxon>Viridiplantae</taxon>
        <taxon>Streptophyta</taxon>
        <taxon>Embryophyta</taxon>
        <taxon>Tracheophyta</taxon>
        <taxon>Spermatophyta</taxon>
        <taxon>Magnoliopsida</taxon>
        <taxon>eudicotyledons</taxon>
        <taxon>Gunneridae</taxon>
        <taxon>Pentapetalae</taxon>
        <taxon>rosids</taxon>
        <taxon>Vitales</taxon>
        <taxon>Vitaceae</taxon>
        <taxon>Viteae</taxon>
        <taxon>Vitis</taxon>
    </lineage>
</organism>
<feature type="domain" description="Retrotransposon Copia-like N-terminal" evidence="1">
    <location>
        <begin position="26"/>
        <end position="62"/>
    </location>
</feature>
<dbReference type="Pfam" id="PF14223">
    <property type="entry name" value="Retrotran_gag_2"/>
    <property type="match status" value="1"/>
</dbReference>
<dbReference type="PANTHER" id="PTHR33116">
    <property type="entry name" value="REVERSE TRANSCRIPTASE ZINC-BINDING DOMAIN-CONTAINING PROTEIN-RELATED-RELATED"/>
    <property type="match status" value="1"/>
</dbReference>
<dbReference type="Proteomes" id="UP000288805">
    <property type="component" value="Unassembled WGS sequence"/>
</dbReference>
<sequence>MSPVNWQPMKRVSEIHSSMGPVSEFDNSPLHLTIEKLNGKNYREWAQAIKLVIDGKRKLGLLTDETRRPPPTDVATSLKWWSKNSFITSCLINSMKLAIGKTYMFLPTAKDVWDAIQETYSDAVNASQIFELKTRLWQMKQGDREVTEYYTEMLGLWQDLDLNCEKEWECTGDSVCFKKKMENERVFEFLARLNRELDNDLSLGKTIGSAKECEGLYYFDETDVRGQCPTICNSTSLPKDSDSWRIEGIDWAPISGESAVWLDRPFSEEEVRIAVFQLNKEKVIGPDGFTIAVYQECWDVIKEDLMRVFFEFHTKGVINQSTNATFIAMVPKKSQTFKISDYRPIGLVTSSYKIIAKVLSERLRKVLHETIFGSQGAFVEGKQILDAVLIANEVVDEKRRKRFSQKWRSWMRDCLSSSSFAILVNGNAKGWVKASRSLRQGDPLSPFLFLVADVLSRLMIRAEETGITEGFFVGRDRTRVSLLQFADSLKPLWIIFKTSRLSFWQELLSSLALVLDCKESEWPLSYLGLPLGGNPKTIGFWDPVVERISRRLDGWKKAYLSLGGRITLIQSCLSHIPSYFLSLFKIPTSIVSKIEKMQRDFLWSGAGERKKDHLIKWEVVSRPKEMGDLGFGKTSMRNIALLGKWLWRFPRERSGLWHKVIASIYGTHPNGWDANTVVRWSHRCPWKAIAQVFQEFSPFVRLIVGNGERIRFWEDLWWGNQTMCSQFADLYRVISGEKPHCLKCPWQFLTTVLEF</sequence>
<protein>
    <submittedName>
        <fullName evidence="2">Putative ribonuclease H protein</fullName>
    </submittedName>
</protein>
<proteinExistence type="predicted"/>
<dbReference type="Pfam" id="PF14244">
    <property type="entry name" value="Retrotran_gag_3"/>
    <property type="match status" value="1"/>
</dbReference>
<evidence type="ECO:0000313" key="3">
    <source>
        <dbReference type="Proteomes" id="UP000288805"/>
    </source>
</evidence>
<name>A0A438BVW3_VITVI</name>
<gene>
    <name evidence="2" type="primary">VvCHDh000004_1281</name>
    <name evidence="2" type="ORF">CK203_083373</name>
</gene>
<evidence type="ECO:0000259" key="1">
    <source>
        <dbReference type="Pfam" id="PF14244"/>
    </source>
</evidence>
<dbReference type="InterPro" id="IPR029472">
    <property type="entry name" value="Copia-like_N"/>
</dbReference>
<dbReference type="EMBL" id="QGNW01002605">
    <property type="protein sequence ID" value="RVW15109.1"/>
    <property type="molecule type" value="Genomic_DNA"/>
</dbReference>
<dbReference type="CDD" id="cd01650">
    <property type="entry name" value="RT_nLTR_like"/>
    <property type="match status" value="1"/>
</dbReference>
<dbReference type="PANTHER" id="PTHR33116:SF78">
    <property type="entry name" value="OS12G0587133 PROTEIN"/>
    <property type="match status" value="1"/>
</dbReference>
<evidence type="ECO:0000313" key="2">
    <source>
        <dbReference type="EMBL" id="RVW15109.1"/>
    </source>
</evidence>
<reference evidence="2 3" key="1">
    <citation type="journal article" date="2018" name="PLoS Genet.">
        <title>Population sequencing reveals clonal diversity and ancestral inbreeding in the grapevine cultivar Chardonnay.</title>
        <authorList>
            <person name="Roach M.J."/>
            <person name="Johnson D.L."/>
            <person name="Bohlmann J."/>
            <person name="van Vuuren H.J."/>
            <person name="Jones S.J."/>
            <person name="Pretorius I.S."/>
            <person name="Schmidt S.A."/>
            <person name="Borneman A.R."/>
        </authorList>
    </citation>
    <scope>NUCLEOTIDE SEQUENCE [LARGE SCALE GENOMIC DNA]</scope>
    <source>
        <strain evidence="3">cv. Chardonnay</strain>
        <tissue evidence="2">Leaf</tissue>
    </source>
</reference>
<accession>A0A438BVW3</accession>
<dbReference type="AlphaFoldDB" id="A0A438BVW3"/>
<comment type="caution">
    <text evidence="2">The sequence shown here is derived from an EMBL/GenBank/DDBJ whole genome shotgun (WGS) entry which is preliminary data.</text>
</comment>